<accession>A0A7X8XWG5</accession>
<evidence type="ECO:0000313" key="2">
    <source>
        <dbReference type="EMBL" id="NLR92179.1"/>
    </source>
</evidence>
<organism evidence="2 3">
    <name type="scientific">Flammeovirga agarivorans</name>
    <dbReference type="NCBI Taxonomy" id="2726742"/>
    <lineage>
        <taxon>Bacteria</taxon>
        <taxon>Pseudomonadati</taxon>
        <taxon>Bacteroidota</taxon>
        <taxon>Cytophagia</taxon>
        <taxon>Cytophagales</taxon>
        <taxon>Flammeovirgaceae</taxon>
        <taxon>Flammeovirga</taxon>
    </lineage>
</organism>
<keyword evidence="3" id="KW-1185">Reference proteome</keyword>
<evidence type="ECO:0000313" key="3">
    <source>
        <dbReference type="Proteomes" id="UP000585050"/>
    </source>
</evidence>
<feature type="domain" description="DUF4842" evidence="1">
    <location>
        <begin position="459"/>
        <end position="651"/>
    </location>
</feature>
<dbReference type="Pfam" id="PF16130">
    <property type="entry name" value="DUF4842"/>
    <property type="match status" value="1"/>
</dbReference>
<dbReference type="SUPFAM" id="SSF63829">
    <property type="entry name" value="Calcium-dependent phosphotriesterase"/>
    <property type="match status" value="1"/>
</dbReference>
<dbReference type="InterPro" id="IPR032295">
    <property type="entry name" value="DUF4842"/>
</dbReference>
<name>A0A7X8XWG5_9BACT</name>
<dbReference type="InterPro" id="IPR031025">
    <property type="entry name" value="LruC_dom"/>
</dbReference>
<reference evidence="2 3" key="1">
    <citation type="submission" date="2020-04" db="EMBL/GenBank/DDBJ databases">
        <title>Flammeovirga sp. SR4, a novel species isolated from seawater.</title>
        <authorList>
            <person name="Wang X."/>
        </authorList>
    </citation>
    <scope>NUCLEOTIDE SEQUENCE [LARGE SCALE GENOMIC DNA]</scope>
    <source>
        <strain evidence="2 3">SR4</strain>
    </source>
</reference>
<dbReference type="EMBL" id="JABAIL010000004">
    <property type="protein sequence ID" value="NLR92179.1"/>
    <property type="molecule type" value="Genomic_DNA"/>
</dbReference>
<evidence type="ECO:0000259" key="1">
    <source>
        <dbReference type="Pfam" id="PF16130"/>
    </source>
</evidence>
<gene>
    <name evidence="2" type="ORF">HGP29_13210</name>
</gene>
<protein>
    <submittedName>
        <fullName evidence="2">LruC domain-containing protein</fullName>
    </submittedName>
</protein>
<dbReference type="Proteomes" id="UP000585050">
    <property type="component" value="Unassembled WGS sequence"/>
</dbReference>
<sequence>MTHFFKRHLPVALFIITTLIGCSQKENDPTDPQSGAQDGQTALTDYTVPDGFNYETTQEINLRITSENVSQPVVYSIYAIEDGDNLLLRGKALSDAEGRLEYSTNFSNHIEALYIMRSSNGRDHFEKIQLTTSNISVNFNEESERVRSNNSRVQDCNDLLYAVNSDGEQFTIDLENSYAQSTPIAIAGGSQANAIDRSRNIMYYDVRTGSNTANLYSTDLATGTANLIGQNNTGISVFDNSYARMEYDHATDYLIIGDAHRILIMDASDNSIVHNPTVNGLVPGGGNPNGGGDIAIDNNGNMYMATGTVGLYSMTFNSDTTVATCTQITPGSFPYYITGLAFDRNNNMYATVNSSGNAVLLQMDPSDGSYTILDTLDHPVRDISGYRCTAQEADSDDDGVVDANDDYPNNPNKAFNNNYPTAGAWSSVAYEDLYPHRGDFDFNDLIIEYNFNLITNADNDVVEMDMEFKAKSVQAHLHSGFAIELPFHADSISSVAGSILTGGVVSLDSKGLESGIPAEKPVVIIFDKSSDVLSGTGPVKSSSTINVVVSLSSPVALSSLGDVPYNPFIFVNSERDREVHLPGKSYTSKFNTSFIQAGEDVGGFKTVENYPWAVHVPIRFDPPKENVDITNAYVNFSTFATTGGGSNRNWYTMQEGNRNTSNLHEQ</sequence>
<dbReference type="AlphaFoldDB" id="A0A7X8XWG5"/>
<dbReference type="PROSITE" id="PS51257">
    <property type="entry name" value="PROKAR_LIPOPROTEIN"/>
    <property type="match status" value="1"/>
</dbReference>
<dbReference type="RefSeq" id="WP_168882899.1">
    <property type="nucleotide sequence ID" value="NZ_JABAIL010000004.1"/>
</dbReference>
<dbReference type="NCBIfam" id="TIGR04456">
    <property type="entry name" value="LruC_dom"/>
    <property type="match status" value="1"/>
</dbReference>
<proteinExistence type="predicted"/>
<comment type="caution">
    <text evidence="2">The sequence shown here is derived from an EMBL/GenBank/DDBJ whole genome shotgun (WGS) entry which is preliminary data.</text>
</comment>